<protein>
    <submittedName>
        <fullName evidence="2">Uncharacterized protein</fullName>
    </submittedName>
</protein>
<dbReference type="Proteomes" id="UP000013827">
    <property type="component" value="Unassembled WGS sequence"/>
</dbReference>
<dbReference type="AlphaFoldDB" id="A0A0D3IYG4"/>
<name>A0A0D3IYG4_EMIH1</name>
<keyword evidence="1" id="KW-0732">Signal</keyword>
<dbReference type="GeneID" id="17262459"/>
<keyword evidence="3" id="KW-1185">Reference proteome</keyword>
<feature type="chain" id="PRO_5044239359" evidence="1">
    <location>
        <begin position="18"/>
        <end position="62"/>
    </location>
</feature>
<feature type="signal peptide" evidence="1">
    <location>
        <begin position="1"/>
        <end position="17"/>
    </location>
</feature>
<sequence>LLLLLLLPLLLRACGEGTPELQPAALRCGGPLDVRVRLGARRLAPLAPRLDLLRAARRLCGR</sequence>
<evidence type="ECO:0000313" key="3">
    <source>
        <dbReference type="Proteomes" id="UP000013827"/>
    </source>
</evidence>
<dbReference type="RefSeq" id="XP_005768728.1">
    <property type="nucleotide sequence ID" value="XM_005768671.1"/>
</dbReference>
<dbReference type="EnsemblProtists" id="EOD16299">
    <property type="protein sequence ID" value="EOD16299"/>
    <property type="gene ID" value="EMIHUDRAFT_356128"/>
</dbReference>
<proteinExistence type="predicted"/>
<dbReference type="KEGG" id="ehx:EMIHUDRAFT_356128"/>
<organism evidence="2 3">
    <name type="scientific">Emiliania huxleyi (strain CCMP1516)</name>
    <dbReference type="NCBI Taxonomy" id="280463"/>
    <lineage>
        <taxon>Eukaryota</taxon>
        <taxon>Haptista</taxon>
        <taxon>Haptophyta</taxon>
        <taxon>Prymnesiophyceae</taxon>
        <taxon>Isochrysidales</taxon>
        <taxon>Noelaerhabdaceae</taxon>
        <taxon>Emiliania</taxon>
    </lineage>
</organism>
<accession>A0A0D3IYG4</accession>
<reference evidence="3" key="1">
    <citation type="journal article" date="2013" name="Nature">
        <title>Pan genome of the phytoplankton Emiliania underpins its global distribution.</title>
        <authorList>
            <person name="Read B.A."/>
            <person name="Kegel J."/>
            <person name="Klute M.J."/>
            <person name="Kuo A."/>
            <person name="Lefebvre S.C."/>
            <person name="Maumus F."/>
            <person name="Mayer C."/>
            <person name="Miller J."/>
            <person name="Monier A."/>
            <person name="Salamov A."/>
            <person name="Young J."/>
            <person name="Aguilar M."/>
            <person name="Claverie J.M."/>
            <person name="Frickenhaus S."/>
            <person name="Gonzalez K."/>
            <person name="Herman E.K."/>
            <person name="Lin Y.C."/>
            <person name="Napier J."/>
            <person name="Ogata H."/>
            <person name="Sarno A.F."/>
            <person name="Shmutz J."/>
            <person name="Schroeder D."/>
            <person name="de Vargas C."/>
            <person name="Verret F."/>
            <person name="von Dassow P."/>
            <person name="Valentin K."/>
            <person name="Van de Peer Y."/>
            <person name="Wheeler G."/>
            <person name="Dacks J.B."/>
            <person name="Delwiche C.F."/>
            <person name="Dyhrman S.T."/>
            <person name="Glockner G."/>
            <person name="John U."/>
            <person name="Richards T."/>
            <person name="Worden A.Z."/>
            <person name="Zhang X."/>
            <person name="Grigoriev I.V."/>
            <person name="Allen A.E."/>
            <person name="Bidle K."/>
            <person name="Borodovsky M."/>
            <person name="Bowler C."/>
            <person name="Brownlee C."/>
            <person name="Cock J.M."/>
            <person name="Elias M."/>
            <person name="Gladyshev V.N."/>
            <person name="Groth M."/>
            <person name="Guda C."/>
            <person name="Hadaegh A."/>
            <person name="Iglesias-Rodriguez M.D."/>
            <person name="Jenkins J."/>
            <person name="Jones B.M."/>
            <person name="Lawson T."/>
            <person name="Leese F."/>
            <person name="Lindquist E."/>
            <person name="Lobanov A."/>
            <person name="Lomsadze A."/>
            <person name="Malik S.B."/>
            <person name="Marsh M.E."/>
            <person name="Mackinder L."/>
            <person name="Mock T."/>
            <person name="Mueller-Roeber B."/>
            <person name="Pagarete A."/>
            <person name="Parker M."/>
            <person name="Probert I."/>
            <person name="Quesneville H."/>
            <person name="Raines C."/>
            <person name="Rensing S.A."/>
            <person name="Riano-Pachon D.M."/>
            <person name="Richier S."/>
            <person name="Rokitta S."/>
            <person name="Shiraiwa Y."/>
            <person name="Soanes D.M."/>
            <person name="van der Giezen M."/>
            <person name="Wahlund T.M."/>
            <person name="Williams B."/>
            <person name="Wilson W."/>
            <person name="Wolfe G."/>
            <person name="Wurch L.L."/>
        </authorList>
    </citation>
    <scope>NUCLEOTIDE SEQUENCE</scope>
</reference>
<dbReference type="PaxDb" id="2903-EOD16299"/>
<evidence type="ECO:0000256" key="1">
    <source>
        <dbReference type="SAM" id="SignalP"/>
    </source>
</evidence>
<dbReference type="HOGENOM" id="CLU_2911217_0_0_1"/>
<reference evidence="2" key="2">
    <citation type="submission" date="2024-10" db="UniProtKB">
        <authorList>
            <consortium name="EnsemblProtists"/>
        </authorList>
    </citation>
    <scope>IDENTIFICATION</scope>
</reference>
<evidence type="ECO:0000313" key="2">
    <source>
        <dbReference type="EnsemblProtists" id="EOD16299"/>
    </source>
</evidence>